<dbReference type="Gene3D" id="2.60.130.10">
    <property type="entry name" value="Aromatic compound dioxygenase"/>
    <property type="match status" value="2"/>
</dbReference>
<dbReference type="AlphaFoldDB" id="A0AAW1QBW3"/>
<sequence length="388" mass="42840">MPWRTYAACRSQALLLAFATFSLATLTDEDFEFLCDAILLSREGTEGPFYIEKDLLRSNITEGRPGLPLQLNIMVIDTECQPIPNVWIDLWQADASGNYSGYQGFKFPFKPLKAGSKPDTANTDPGRPPPMSDDDPGPCKPPGHHRFDHPQHGFHPLPQHNPRLAAGSQGFPCSWEPIRSPTREGPGGGFPEGPNVDSHQPHSSSQGDPHGPHGHHHGPHPKQGVHFDPTEMSTFLRGITSTNEHGIATVQTIYPGWYGFRAPHIHAKVHIANQQKTWMGKALSMIPAHWSASLANLRQDMRVHHTTQIYFDNTLSHQVYSELSAYSERDLSSPERVGFNEDDCVFRDGGGDAQIAHTSEVNPGKLADGLTARIVLKLNTSPPMPNML</sequence>
<feature type="chain" id="PRO_5043934748" description="Aromatic compound dioxygenase" evidence="2">
    <location>
        <begin position="25"/>
        <end position="388"/>
    </location>
</feature>
<organism evidence="3 4">
    <name type="scientific">Apatococcus lobatus</name>
    <dbReference type="NCBI Taxonomy" id="904363"/>
    <lineage>
        <taxon>Eukaryota</taxon>
        <taxon>Viridiplantae</taxon>
        <taxon>Chlorophyta</taxon>
        <taxon>core chlorophytes</taxon>
        <taxon>Trebouxiophyceae</taxon>
        <taxon>Chlorellales</taxon>
        <taxon>Chlorellaceae</taxon>
        <taxon>Apatococcus</taxon>
    </lineage>
</organism>
<dbReference type="GO" id="GO:0016702">
    <property type="term" value="F:oxidoreductase activity, acting on single donors with incorporation of molecular oxygen, incorporation of two atoms of oxygen"/>
    <property type="evidence" value="ECO:0007669"/>
    <property type="project" value="InterPro"/>
</dbReference>
<accession>A0AAW1QBW3</accession>
<evidence type="ECO:0000256" key="2">
    <source>
        <dbReference type="SAM" id="SignalP"/>
    </source>
</evidence>
<comment type="caution">
    <text evidence="3">The sequence shown here is derived from an EMBL/GenBank/DDBJ whole genome shotgun (WGS) entry which is preliminary data.</text>
</comment>
<proteinExistence type="predicted"/>
<gene>
    <name evidence="3" type="ORF">WJX74_001152</name>
</gene>
<keyword evidence="4" id="KW-1185">Reference proteome</keyword>
<feature type="signal peptide" evidence="2">
    <location>
        <begin position="1"/>
        <end position="24"/>
    </location>
</feature>
<dbReference type="PANTHER" id="PTHR34315:SF1">
    <property type="entry name" value="INTRADIOL RING-CLEAVAGE DIOXYGENASES DOMAIN-CONTAINING PROTEIN-RELATED"/>
    <property type="match status" value="1"/>
</dbReference>
<evidence type="ECO:0008006" key="5">
    <source>
        <dbReference type="Google" id="ProtNLM"/>
    </source>
</evidence>
<dbReference type="Proteomes" id="UP001438707">
    <property type="component" value="Unassembled WGS sequence"/>
</dbReference>
<dbReference type="InterPro" id="IPR015889">
    <property type="entry name" value="Intradiol_dOase_core"/>
</dbReference>
<feature type="region of interest" description="Disordered" evidence="1">
    <location>
        <begin position="113"/>
        <end position="228"/>
    </location>
</feature>
<dbReference type="EMBL" id="JALJOS010000055">
    <property type="protein sequence ID" value="KAK9818767.1"/>
    <property type="molecule type" value="Genomic_DNA"/>
</dbReference>
<protein>
    <recommendedName>
        <fullName evidence="5">Aromatic compound dioxygenase</fullName>
    </recommendedName>
</protein>
<dbReference type="PANTHER" id="PTHR34315">
    <property type="match status" value="1"/>
</dbReference>
<evidence type="ECO:0000256" key="1">
    <source>
        <dbReference type="SAM" id="MobiDB-lite"/>
    </source>
</evidence>
<dbReference type="GO" id="GO:0005506">
    <property type="term" value="F:iron ion binding"/>
    <property type="evidence" value="ECO:0007669"/>
    <property type="project" value="InterPro"/>
</dbReference>
<evidence type="ECO:0000313" key="4">
    <source>
        <dbReference type="Proteomes" id="UP001438707"/>
    </source>
</evidence>
<keyword evidence="2" id="KW-0732">Signal</keyword>
<reference evidence="3 4" key="1">
    <citation type="journal article" date="2024" name="Nat. Commun.">
        <title>Phylogenomics reveals the evolutionary origins of lichenization in chlorophyte algae.</title>
        <authorList>
            <person name="Puginier C."/>
            <person name="Libourel C."/>
            <person name="Otte J."/>
            <person name="Skaloud P."/>
            <person name="Haon M."/>
            <person name="Grisel S."/>
            <person name="Petersen M."/>
            <person name="Berrin J.G."/>
            <person name="Delaux P.M."/>
            <person name="Dal Grande F."/>
            <person name="Keller J."/>
        </authorList>
    </citation>
    <scope>NUCLEOTIDE SEQUENCE [LARGE SCALE GENOMIC DNA]</scope>
    <source>
        <strain evidence="3 4">SAG 2145</strain>
    </source>
</reference>
<dbReference type="SUPFAM" id="SSF49482">
    <property type="entry name" value="Aromatic compound dioxygenase"/>
    <property type="match status" value="2"/>
</dbReference>
<evidence type="ECO:0000313" key="3">
    <source>
        <dbReference type="EMBL" id="KAK9818767.1"/>
    </source>
</evidence>
<name>A0AAW1QBW3_9CHLO</name>